<gene>
    <name evidence="4" type="ORF">Pla100_34180</name>
</gene>
<dbReference type="PANTHER" id="PTHR30349">
    <property type="entry name" value="PHAGE INTEGRASE-RELATED"/>
    <property type="match status" value="1"/>
</dbReference>
<dbReference type="InterPro" id="IPR002104">
    <property type="entry name" value="Integrase_catalytic"/>
</dbReference>
<dbReference type="RefSeq" id="WP_146578782.1">
    <property type="nucleotide sequence ID" value="NZ_SJPM01000006.1"/>
</dbReference>
<dbReference type="SUPFAM" id="SSF56349">
    <property type="entry name" value="DNA breaking-rejoining enzymes"/>
    <property type="match status" value="1"/>
</dbReference>
<evidence type="ECO:0000259" key="3">
    <source>
        <dbReference type="Pfam" id="PF00589"/>
    </source>
</evidence>
<evidence type="ECO:0000313" key="4">
    <source>
        <dbReference type="EMBL" id="TWT95776.1"/>
    </source>
</evidence>
<reference evidence="4 5" key="1">
    <citation type="submission" date="2019-02" db="EMBL/GenBank/DDBJ databases">
        <title>Deep-cultivation of Planctomycetes and their phenomic and genomic characterization uncovers novel biology.</title>
        <authorList>
            <person name="Wiegand S."/>
            <person name="Jogler M."/>
            <person name="Boedeker C."/>
            <person name="Pinto D."/>
            <person name="Vollmers J."/>
            <person name="Rivas-Marin E."/>
            <person name="Kohn T."/>
            <person name="Peeters S.H."/>
            <person name="Heuer A."/>
            <person name="Rast P."/>
            <person name="Oberbeckmann S."/>
            <person name="Bunk B."/>
            <person name="Jeske O."/>
            <person name="Meyerdierks A."/>
            <person name="Storesund J.E."/>
            <person name="Kallscheuer N."/>
            <person name="Luecker S."/>
            <person name="Lage O.M."/>
            <person name="Pohl T."/>
            <person name="Merkel B.J."/>
            <person name="Hornburger P."/>
            <person name="Mueller R.-W."/>
            <person name="Bruemmer F."/>
            <person name="Labrenz M."/>
            <person name="Spormann A.M."/>
            <person name="Op Den Camp H."/>
            <person name="Overmann J."/>
            <person name="Amann R."/>
            <person name="Jetten M.S.M."/>
            <person name="Mascher T."/>
            <person name="Medema M.H."/>
            <person name="Devos D.P."/>
            <person name="Kaster A.-K."/>
            <person name="Ovreas L."/>
            <person name="Rohde M."/>
            <person name="Galperin M.Y."/>
            <person name="Jogler C."/>
        </authorList>
    </citation>
    <scope>NUCLEOTIDE SEQUENCE [LARGE SCALE GENOMIC DNA]</scope>
    <source>
        <strain evidence="4 5">Pla100</strain>
    </source>
</reference>
<proteinExistence type="predicted"/>
<dbReference type="GO" id="GO:0006310">
    <property type="term" value="P:DNA recombination"/>
    <property type="evidence" value="ECO:0007669"/>
    <property type="project" value="UniProtKB-KW"/>
</dbReference>
<dbReference type="AlphaFoldDB" id="A0A5C6A8J1"/>
<dbReference type="GO" id="GO:0015074">
    <property type="term" value="P:DNA integration"/>
    <property type="evidence" value="ECO:0007669"/>
    <property type="project" value="InterPro"/>
</dbReference>
<dbReference type="PANTHER" id="PTHR30349:SF64">
    <property type="entry name" value="PROPHAGE INTEGRASE INTD-RELATED"/>
    <property type="match status" value="1"/>
</dbReference>
<feature type="domain" description="Tyr recombinase" evidence="3">
    <location>
        <begin position="360"/>
        <end position="412"/>
    </location>
</feature>
<evidence type="ECO:0000256" key="1">
    <source>
        <dbReference type="ARBA" id="ARBA00023172"/>
    </source>
</evidence>
<keyword evidence="1" id="KW-0233">DNA recombination</keyword>
<dbReference type="Pfam" id="PF00589">
    <property type="entry name" value="Phage_integrase"/>
    <property type="match status" value="1"/>
</dbReference>
<comment type="caution">
    <text evidence="4">The sequence shown here is derived from an EMBL/GenBank/DDBJ whole genome shotgun (WGS) entry which is preliminary data.</text>
</comment>
<organism evidence="4 5">
    <name type="scientific">Neorhodopirellula pilleata</name>
    <dbReference type="NCBI Taxonomy" id="2714738"/>
    <lineage>
        <taxon>Bacteria</taxon>
        <taxon>Pseudomonadati</taxon>
        <taxon>Planctomycetota</taxon>
        <taxon>Planctomycetia</taxon>
        <taxon>Pirellulales</taxon>
        <taxon>Pirellulaceae</taxon>
        <taxon>Neorhodopirellula</taxon>
    </lineage>
</organism>
<protein>
    <submittedName>
        <fullName evidence="4">Site-specific tyrosine recombinase XerC</fullName>
    </submittedName>
</protein>
<sequence length="424" mass="48306">MRVPKYSRHSSGKDSSRDQARVRLGGHTYYLGVYGSKESRAEYKRLVAEFIANDGVIVRQDARADLSLTELFASYLVWARKHYGKSATEFDKIKRIVKRTRLVYGDLEASRFGYQQFEVIRTALLNDGVGRDYINGNMDRLVRVFRWGASRNLIEPSVAQSLGMIERLKRGRTNAPERKPVPPVPADVVLKTLPHLSSVVSDMIRLQMVVGSRPGELCNLTPAMIDRTGDVWEATLIEHKTAHHGKSRTLFIGPQGQAILSPYLMRFGDEHCFRPVDAEKERRDAQHAARKTPLSCGDRPGTNRKRAPKVRPGQHYTTASYRRAIHRACDMAFPAPSPLGRLEGESDRARLERLNPSQIKQLRKWQAEHRWNPNQLRHTFATDAWKTEEPEAVQILLGHSDLRTTLVYAERDRRKAIDAARRVG</sequence>
<name>A0A5C6A8J1_9BACT</name>
<dbReference type="InterPro" id="IPR011010">
    <property type="entry name" value="DNA_brk_join_enz"/>
</dbReference>
<dbReference type="EMBL" id="SJPM01000006">
    <property type="protein sequence ID" value="TWT95776.1"/>
    <property type="molecule type" value="Genomic_DNA"/>
</dbReference>
<evidence type="ECO:0000256" key="2">
    <source>
        <dbReference type="SAM" id="MobiDB-lite"/>
    </source>
</evidence>
<dbReference type="CDD" id="cd00397">
    <property type="entry name" value="DNA_BRE_C"/>
    <property type="match status" value="1"/>
</dbReference>
<feature type="region of interest" description="Disordered" evidence="2">
    <location>
        <begin position="282"/>
        <end position="316"/>
    </location>
</feature>
<evidence type="ECO:0000313" key="5">
    <source>
        <dbReference type="Proteomes" id="UP000316213"/>
    </source>
</evidence>
<accession>A0A5C6A8J1</accession>
<dbReference type="InterPro" id="IPR050090">
    <property type="entry name" value="Tyrosine_recombinase_XerCD"/>
</dbReference>
<dbReference type="GO" id="GO:0003677">
    <property type="term" value="F:DNA binding"/>
    <property type="evidence" value="ECO:0007669"/>
    <property type="project" value="InterPro"/>
</dbReference>
<dbReference type="Proteomes" id="UP000316213">
    <property type="component" value="Unassembled WGS sequence"/>
</dbReference>
<dbReference type="Gene3D" id="1.10.443.10">
    <property type="entry name" value="Intergrase catalytic core"/>
    <property type="match status" value="1"/>
</dbReference>
<keyword evidence="5" id="KW-1185">Reference proteome</keyword>
<dbReference type="InterPro" id="IPR013762">
    <property type="entry name" value="Integrase-like_cat_sf"/>
</dbReference>
<dbReference type="OrthoDB" id="254233at2"/>